<gene>
    <name evidence="7" type="ordered locus">Cyagr_1179</name>
</gene>
<organism evidence="7 8">
    <name type="scientific">Cyanobium gracile (strain ATCC 27147 / PCC 6307)</name>
    <dbReference type="NCBI Taxonomy" id="292564"/>
    <lineage>
        <taxon>Bacteria</taxon>
        <taxon>Bacillati</taxon>
        <taxon>Cyanobacteriota</taxon>
        <taxon>Cyanophyceae</taxon>
        <taxon>Synechococcales</taxon>
        <taxon>Prochlorococcaceae</taxon>
        <taxon>Cyanobium</taxon>
    </lineage>
</organism>
<evidence type="ECO:0000256" key="2">
    <source>
        <dbReference type="ARBA" id="ARBA00009321"/>
    </source>
</evidence>
<dbReference type="HOGENOM" id="CLU_042118_0_0_3"/>
<evidence type="ECO:0000259" key="6">
    <source>
        <dbReference type="Pfam" id="PF03275"/>
    </source>
</evidence>
<protein>
    <submittedName>
        <fullName evidence="7">UDP-galactopyranose mutase</fullName>
    </submittedName>
</protein>
<dbReference type="EMBL" id="CP003495">
    <property type="protein sequence ID" value="AFY28358.1"/>
    <property type="molecule type" value="Genomic_DNA"/>
</dbReference>
<keyword evidence="5" id="KW-0413">Isomerase</keyword>
<dbReference type="RefSeq" id="WP_015108811.1">
    <property type="nucleotide sequence ID" value="NC_019675.1"/>
</dbReference>
<reference evidence="8" key="1">
    <citation type="journal article" date="2013" name="Proc. Natl. Acad. Sci. U.S.A.">
        <title>Improving the coverage of the cyanobacterial phylum using diversity-driven genome sequencing.</title>
        <authorList>
            <person name="Shih P.M."/>
            <person name="Wu D."/>
            <person name="Latifi A."/>
            <person name="Axen S.D."/>
            <person name="Fewer D.P."/>
            <person name="Talla E."/>
            <person name="Calteau A."/>
            <person name="Cai F."/>
            <person name="Tandeau de Marsac N."/>
            <person name="Rippka R."/>
            <person name="Herdman M."/>
            <person name="Sivonen K."/>
            <person name="Coursin T."/>
            <person name="Laurent T."/>
            <person name="Goodwin L."/>
            <person name="Nolan M."/>
            <person name="Davenport K.W."/>
            <person name="Han C.S."/>
            <person name="Rubin E.M."/>
            <person name="Eisen J.A."/>
            <person name="Woyke T."/>
            <person name="Gugger M."/>
            <person name="Kerfeld C.A."/>
        </authorList>
    </citation>
    <scope>NUCLEOTIDE SEQUENCE [LARGE SCALE GENOMIC DNA]</scope>
    <source>
        <strain evidence="8">ATCC 27147 / PCC 6307</strain>
    </source>
</reference>
<dbReference type="eggNOG" id="COG0562">
    <property type="taxonomic scope" value="Bacteria"/>
</dbReference>
<keyword evidence="4" id="KW-0274">FAD</keyword>
<dbReference type="STRING" id="292564.Cyagr_1179"/>
<dbReference type="Pfam" id="PF13450">
    <property type="entry name" value="NAD_binding_8"/>
    <property type="match status" value="1"/>
</dbReference>
<dbReference type="PANTHER" id="PTHR21197:SF0">
    <property type="entry name" value="UDP-GALACTOPYRANOSE MUTASE"/>
    <property type="match status" value="1"/>
</dbReference>
<dbReference type="InterPro" id="IPR015899">
    <property type="entry name" value="UDP-GalPyranose_mutase_C"/>
</dbReference>
<evidence type="ECO:0000313" key="8">
    <source>
        <dbReference type="Proteomes" id="UP000010388"/>
    </source>
</evidence>
<evidence type="ECO:0000256" key="1">
    <source>
        <dbReference type="ARBA" id="ARBA00001974"/>
    </source>
</evidence>
<dbReference type="GO" id="GO:0008767">
    <property type="term" value="F:UDP-galactopyranose mutase activity"/>
    <property type="evidence" value="ECO:0007669"/>
    <property type="project" value="InterPro"/>
</dbReference>
<proteinExistence type="inferred from homology"/>
<accession>K9P5W9</accession>
<evidence type="ECO:0000256" key="5">
    <source>
        <dbReference type="ARBA" id="ARBA00023235"/>
    </source>
</evidence>
<comment type="cofactor">
    <cofactor evidence="1">
        <name>FAD</name>
        <dbReference type="ChEBI" id="CHEBI:57692"/>
    </cofactor>
</comment>
<sequence>MTSNDAASRSETDTPAYDYLIVGCGLFGATFARLATDAGKRCLIVERRPHIGGNCYTEKLEGINVHRYGAHIFHTSNKAVWAFVNRFAEFNNYINSPKAISGDKLYSLPFNMNTFYELWQTRTPEEARQKIASQRFTGEPTNLEEQALSLVGKDIYETLIRDYTRKQWGKHPRELPAFIIKRLPLRFTYDNNYFSDRYQGIPIGGYTALFDALLEGIEVRLNVDYFADRTPLGRLARKVVYTGCIDQYFDYGLGRLEYRSLAFDNAVVETDNFQGNAVINYCDTREPFTRIIEHKHFEGSSSPVTVITKEYPRPCNGEAIPYYPVNDAHNQGLYRRYQELSQGTENVIFGGRLSEYKYMDMHVVIESAMNRFRSESRQASA</sequence>
<dbReference type="PANTHER" id="PTHR21197">
    <property type="entry name" value="UDP-GALACTOPYRANOSE MUTASE"/>
    <property type="match status" value="1"/>
</dbReference>
<dbReference type="GO" id="GO:0050660">
    <property type="term" value="F:flavin adenine dinucleotide binding"/>
    <property type="evidence" value="ECO:0007669"/>
    <property type="project" value="TreeGrafter"/>
</dbReference>
<dbReference type="GO" id="GO:0005829">
    <property type="term" value="C:cytosol"/>
    <property type="evidence" value="ECO:0007669"/>
    <property type="project" value="TreeGrafter"/>
</dbReference>
<dbReference type="SUPFAM" id="SSF51971">
    <property type="entry name" value="Nucleotide-binding domain"/>
    <property type="match status" value="1"/>
</dbReference>
<dbReference type="Gene3D" id="3.40.50.720">
    <property type="entry name" value="NAD(P)-binding Rossmann-like Domain"/>
    <property type="match status" value="3"/>
</dbReference>
<dbReference type="OrthoDB" id="9769600at2"/>
<dbReference type="Pfam" id="PF03275">
    <property type="entry name" value="GLF"/>
    <property type="match status" value="1"/>
</dbReference>
<dbReference type="AlphaFoldDB" id="K9P5W9"/>
<dbReference type="Proteomes" id="UP000010388">
    <property type="component" value="Chromosome"/>
</dbReference>
<dbReference type="NCBIfam" id="TIGR00031">
    <property type="entry name" value="UDP-GALP_mutase"/>
    <property type="match status" value="1"/>
</dbReference>
<dbReference type="PATRIC" id="fig|292564.3.peg.1126"/>
<name>K9P5W9_CYAGP</name>
<comment type="similarity">
    <text evidence="2">Belongs to the UDP-galactopyranose/dTDP-fucopyranose mutase family.</text>
</comment>
<evidence type="ECO:0000256" key="4">
    <source>
        <dbReference type="ARBA" id="ARBA00022827"/>
    </source>
</evidence>
<dbReference type="KEGG" id="cgc:Cyagr_1179"/>
<keyword evidence="3" id="KW-0285">Flavoprotein</keyword>
<evidence type="ECO:0000256" key="3">
    <source>
        <dbReference type="ARBA" id="ARBA00022630"/>
    </source>
</evidence>
<dbReference type="SUPFAM" id="SSF54373">
    <property type="entry name" value="FAD-linked reductases, C-terminal domain"/>
    <property type="match status" value="1"/>
</dbReference>
<evidence type="ECO:0000313" key="7">
    <source>
        <dbReference type="EMBL" id="AFY28358.1"/>
    </source>
</evidence>
<feature type="domain" description="UDP-galactopyranose mutase C-terminal" evidence="6">
    <location>
        <begin position="159"/>
        <end position="358"/>
    </location>
</feature>
<dbReference type="InterPro" id="IPR004379">
    <property type="entry name" value="UDP-GALP_mutase"/>
</dbReference>